<dbReference type="Proteomes" id="UP000076407">
    <property type="component" value="Unassembled WGS sequence"/>
</dbReference>
<protein>
    <submittedName>
        <fullName evidence="2">Uncharacterized protein</fullName>
    </submittedName>
</protein>
<evidence type="ECO:0000313" key="3">
    <source>
        <dbReference type="Proteomes" id="UP000076407"/>
    </source>
</evidence>
<dbReference type="VEuPathDB" id="VectorBase:AQUA014084"/>
<evidence type="ECO:0000256" key="1">
    <source>
        <dbReference type="SAM" id="SignalP"/>
    </source>
</evidence>
<dbReference type="EnsemblMetazoa" id="AQUA014084-RA">
    <property type="protein sequence ID" value="AQUA014084-PA"/>
    <property type="gene ID" value="AQUA014084"/>
</dbReference>
<organism evidence="2 3">
    <name type="scientific">Anopheles quadriannulatus</name>
    <name type="common">Mosquito</name>
    <dbReference type="NCBI Taxonomy" id="34691"/>
    <lineage>
        <taxon>Eukaryota</taxon>
        <taxon>Metazoa</taxon>
        <taxon>Ecdysozoa</taxon>
        <taxon>Arthropoda</taxon>
        <taxon>Hexapoda</taxon>
        <taxon>Insecta</taxon>
        <taxon>Pterygota</taxon>
        <taxon>Neoptera</taxon>
        <taxon>Endopterygota</taxon>
        <taxon>Diptera</taxon>
        <taxon>Nematocera</taxon>
        <taxon>Culicoidea</taxon>
        <taxon>Culicidae</taxon>
        <taxon>Anophelinae</taxon>
        <taxon>Anopheles</taxon>
    </lineage>
</organism>
<sequence length="35" mass="3927">MVFFLFVVLAFLRIHLQHLSAASPCVFNCSGKSDK</sequence>
<feature type="chain" id="PRO_5008143358" evidence="1">
    <location>
        <begin position="22"/>
        <end position="35"/>
    </location>
</feature>
<keyword evidence="1" id="KW-0732">Signal</keyword>
<dbReference type="AlphaFoldDB" id="A0A182XQE0"/>
<keyword evidence="3" id="KW-1185">Reference proteome</keyword>
<feature type="signal peptide" evidence="1">
    <location>
        <begin position="1"/>
        <end position="21"/>
    </location>
</feature>
<evidence type="ECO:0000313" key="2">
    <source>
        <dbReference type="EnsemblMetazoa" id="AQUA014084-PA"/>
    </source>
</evidence>
<reference evidence="2" key="1">
    <citation type="submission" date="2020-05" db="UniProtKB">
        <authorList>
            <consortium name="EnsemblMetazoa"/>
        </authorList>
    </citation>
    <scope>IDENTIFICATION</scope>
    <source>
        <strain evidence="2">SANGQUA</strain>
    </source>
</reference>
<accession>A0A182XQE0</accession>
<proteinExistence type="predicted"/>
<name>A0A182XQE0_ANOQN</name>